<evidence type="ECO:0000313" key="2">
    <source>
        <dbReference type="EMBL" id="AFY94939.1"/>
    </source>
</evidence>
<dbReference type="CDD" id="cd00586">
    <property type="entry name" value="4HBT"/>
    <property type="match status" value="1"/>
</dbReference>
<dbReference type="STRING" id="1173020.Cha6605_3977"/>
<dbReference type="Gene3D" id="3.10.129.10">
    <property type="entry name" value="Hotdog Thioesterase"/>
    <property type="match status" value="1"/>
</dbReference>
<dbReference type="eggNOG" id="COG0824">
    <property type="taxonomic scope" value="Bacteria"/>
</dbReference>
<protein>
    <submittedName>
        <fullName evidence="2">Putative thioesterase</fullName>
    </submittedName>
</protein>
<dbReference type="Pfam" id="PF13279">
    <property type="entry name" value="4HBT_2"/>
    <property type="match status" value="1"/>
</dbReference>
<reference evidence="2 3" key="1">
    <citation type="submission" date="2012-05" db="EMBL/GenBank/DDBJ databases">
        <title>Finished chromosome of genome of Chamaesiphon sp. PCC 6605.</title>
        <authorList>
            <consortium name="US DOE Joint Genome Institute"/>
            <person name="Gugger M."/>
            <person name="Coursin T."/>
            <person name="Rippka R."/>
            <person name="Tandeau De Marsac N."/>
            <person name="Huntemann M."/>
            <person name="Wei C.-L."/>
            <person name="Han J."/>
            <person name="Detter J.C."/>
            <person name="Han C."/>
            <person name="Tapia R."/>
            <person name="Chen A."/>
            <person name="Kyrpides N."/>
            <person name="Mavromatis K."/>
            <person name="Markowitz V."/>
            <person name="Szeto E."/>
            <person name="Ivanova N."/>
            <person name="Pagani I."/>
            <person name="Pati A."/>
            <person name="Goodwin L."/>
            <person name="Nordberg H.P."/>
            <person name="Cantor M.N."/>
            <person name="Hua S.X."/>
            <person name="Woyke T."/>
            <person name="Kerfeld C.A."/>
        </authorList>
    </citation>
    <scope>NUCLEOTIDE SEQUENCE [LARGE SCALE GENOMIC DNA]</scope>
    <source>
        <strain evidence="3">ATCC 27169 / PCC 6605</strain>
    </source>
</reference>
<dbReference type="PANTHER" id="PTHR31793">
    <property type="entry name" value="4-HYDROXYBENZOYL-COA THIOESTERASE FAMILY MEMBER"/>
    <property type="match status" value="1"/>
</dbReference>
<gene>
    <name evidence="2" type="ORF">Cha6605_3977</name>
</gene>
<dbReference type="Proteomes" id="UP000010366">
    <property type="component" value="Chromosome"/>
</dbReference>
<dbReference type="OrthoDB" id="9800856at2"/>
<sequence>MSFEYSYVIQFRDTDAAGVVYFVNLVSICHVAYEASLIESGIELKTFVNNSEFAVPIAHVSADFFRPLYCGDRVKIDLRPCAIDSCKFEIKYQILSTDLPAIVGGASPEENRELVLATATTKHVVIDPQTRRRREFAAEIVRWLARWS</sequence>
<organism evidence="2 3">
    <name type="scientific">Chamaesiphon minutus (strain ATCC 27169 / PCC 6605)</name>
    <dbReference type="NCBI Taxonomy" id="1173020"/>
    <lineage>
        <taxon>Bacteria</taxon>
        <taxon>Bacillati</taxon>
        <taxon>Cyanobacteriota</taxon>
        <taxon>Cyanophyceae</taxon>
        <taxon>Gomontiellales</taxon>
        <taxon>Chamaesiphonaceae</taxon>
        <taxon>Chamaesiphon</taxon>
    </lineage>
</organism>
<dbReference type="InterPro" id="IPR050563">
    <property type="entry name" value="4-hydroxybenzoyl-CoA_TE"/>
</dbReference>
<proteinExistence type="predicted"/>
<dbReference type="EMBL" id="CP003600">
    <property type="protein sequence ID" value="AFY94939.1"/>
    <property type="molecule type" value="Genomic_DNA"/>
</dbReference>
<dbReference type="InterPro" id="IPR029069">
    <property type="entry name" value="HotDog_dom_sf"/>
</dbReference>
<dbReference type="HOGENOM" id="CLU_101141_5_3_3"/>
<dbReference type="AlphaFoldDB" id="K9UL69"/>
<dbReference type="RefSeq" id="WP_015161053.1">
    <property type="nucleotide sequence ID" value="NC_019697.1"/>
</dbReference>
<dbReference type="PANTHER" id="PTHR31793:SF37">
    <property type="entry name" value="ACYL-COA THIOESTER HYDROLASE YBGC"/>
    <property type="match status" value="1"/>
</dbReference>
<evidence type="ECO:0000256" key="1">
    <source>
        <dbReference type="ARBA" id="ARBA00022801"/>
    </source>
</evidence>
<keyword evidence="1" id="KW-0378">Hydrolase</keyword>
<dbReference type="KEGG" id="cmp:Cha6605_3977"/>
<keyword evidence="3" id="KW-1185">Reference proteome</keyword>
<dbReference type="SUPFAM" id="SSF54637">
    <property type="entry name" value="Thioesterase/thiol ester dehydrase-isomerase"/>
    <property type="match status" value="1"/>
</dbReference>
<dbReference type="GO" id="GO:0047617">
    <property type="term" value="F:fatty acyl-CoA hydrolase activity"/>
    <property type="evidence" value="ECO:0007669"/>
    <property type="project" value="TreeGrafter"/>
</dbReference>
<name>K9UL69_CHAP6</name>
<accession>K9UL69</accession>
<evidence type="ECO:0000313" key="3">
    <source>
        <dbReference type="Proteomes" id="UP000010366"/>
    </source>
</evidence>